<dbReference type="SUPFAM" id="SSF47571">
    <property type="entry name" value="Cloroperoxidase"/>
    <property type="match status" value="1"/>
</dbReference>
<evidence type="ECO:0000313" key="10">
    <source>
        <dbReference type="EMBL" id="KAJ5138871.1"/>
    </source>
</evidence>
<dbReference type="InterPro" id="IPR036851">
    <property type="entry name" value="Chloroperoxidase-like_sf"/>
</dbReference>
<evidence type="ECO:0000256" key="5">
    <source>
        <dbReference type="ARBA" id="ARBA00023002"/>
    </source>
</evidence>
<feature type="signal peptide" evidence="8">
    <location>
        <begin position="1"/>
        <end position="18"/>
    </location>
</feature>
<keyword evidence="8" id="KW-0732">Signal</keyword>
<keyword evidence="4" id="KW-0479">Metal-binding</keyword>
<dbReference type="Proteomes" id="UP001149079">
    <property type="component" value="Unassembled WGS sequence"/>
</dbReference>
<comment type="similarity">
    <text evidence="7">Belongs to the chloroperoxidase family.</text>
</comment>
<comment type="caution">
    <text evidence="10">The sequence shown here is derived from an EMBL/GenBank/DDBJ whole genome shotgun (WGS) entry which is preliminary data.</text>
</comment>
<protein>
    <recommendedName>
        <fullName evidence="9">Heme haloperoxidase family profile domain-containing protein</fullName>
    </recommendedName>
</protein>
<evidence type="ECO:0000256" key="4">
    <source>
        <dbReference type="ARBA" id="ARBA00022723"/>
    </source>
</evidence>
<dbReference type="OrthoDB" id="407298at2759"/>
<evidence type="ECO:0000256" key="3">
    <source>
        <dbReference type="ARBA" id="ARBA00022617"/>
    </source>
</evidence>
<evidence type="ECO:0000256" key="6">
    <source>
        <dbReference type="ARBA" id="ARBA00023004"/>
    </source>
</evidence>
<proteinExistence type="inferred from homology"/>
<comment type="cofactor">
    <cofactor evidence="1">
        <name>heme b</name>
        <dbReference type="ChEBI" id="CHEBI:60344"/>
    </cofactor>
</comment>
<dbReference type="PANTHER" id="PTHR33577:SF16">
    <property type="entry name" value="HEME HALOPEROXIDASE FAMILY PROFILE DOMAIN-CONTAINING PROTEIN"/>
    <property type="match status" value="1"/>
</dbReference>
<organism evidence="10 11">
    <name type="scientific">Penicillium bovifimosum</name>
    <dbReference type="NCBI Taxonomy" id="126998"/>
    <lineage>
        <taxon>Eukaryota</taxon>
        <taxon>Fungi</taxon>
        <taxon>Dikarya</taxon>
        <taxon>Ascomycota</taxon>
        <taxon>Pezizomycotina</taxon>
        <taxon>Eurotiomycetes</taxon>
        <taxon>Eurotiomycetidae</taxon>
        <taxon>Eurotiales</taxon>
        <taxon>Aspergillaceae</taxon>
        <taxon>Penicillium</taxon>
    </lineage>
</organism>
<keyword evidence="3" id="KW-0349">Heme</keyword>
<dbReference type="Pfam" id="PF01328">
    <property type="entry name" value="Peroxidase_2"/>
    <property type="match status" value="1"/>
</dbReference>
<keyword evidence="5" id="KW-0560">Oxidoreductase</keyword>
<keyword evidence="11" id="KW-1185">Reference proteome</keyword>
<feature type="domain" description="Heme haloperoxidase family profile" evidence="9">
    <location>
        <begin position="95"/>
        <end position="344"/>
    </location>
</feature>
<dbReference type="GO" id="GO:0046872">
    <property type="term" value="F:metal ion binding"/>
    <property type="evidence" value="ECO:0007669"/>
    <property type="project" value="UniProtKB-KW"/>
</dbReference>
<keyword evidence="2" id="KW-0575">Peroxidase</keyword>
<evidence type="ECO:0000256" key="1">
    <source>
        <dbReference type="ARBA" id="ARBA00001970"/>
    </source>
</evidence>
<evidence type="ECO:0000256" key="2">
    <source>
        <dbReference type="ARBA" id="ARBA00022559"/>
    </source>
</evidence>
<evidence type="ECO:0000313" key="11">
    <source>
        <dbReference type="Proteomes" id="UP001149079"/>
    </source>
</evidence>
<evidence type="ECO:0000256" key="7">
    <source>
        <dbReference type="ARBA" id="ARBA00025795"/>
    </source>
</evidence>
<name>A0A9W9L606_9EURO</name>
<dbReference type="RefSeq" id="XP_056523520.1">
    <property type="nucleotide sequence ID" value="XM_056664463.1"/>
</dbReference>
<dbReference type="PANTHER" id="PTHR33577">
    <property type="entry name" value="STERIGMATOCYSTIN BIOSYNTHESIS PEROXIDASE STCC-RELATED"/>
    <property type="match status" value="1"/>
</dbReference>
<dbReference type="GeneID" id="81403633"/>
<reference evidence="10" key="1">
    <citation type="submission" date="2022-11" db="EMBL/GenBank/DDBJ databases">
        <authorList>
            <person name="Petersen C."/>
        </authorList>
    </citation>
    <scope>NUCLEOTIDE SEQUENCE</scope>
    <source>
        <strain evidence="10">IBT 22155</strain>
    </source>
</reference>
<gene>
    <name evidence="10" type="ORF">N7515_003719</name>
</gene>
<feature type="chain" id="PRO_5040944127" description="Heme haloperoxidase family profile domain-containing protein" evidence="8">
    <location>
        <begin position="19"/>
        <end position="467"/>
    </location>
</feature>
<keyword evidence="6" id="KW-0408">Iron</keyword>
<dbReference type="InterPro" id="IPR000028">
    <property type="entry name" value="Chloroperoxidase"/>
</dbReference>
<dbReference type="Gene3D" id="1.10.489.10">
    <property type="entry name" value="Chloroperoxidase-like"/>
    <property type="match status" value="1"/>
</dbReference>
<reference evidence="10" key="2">
    <citation type="journal article" date="2023" name="IMA Fungus">
        <title>Comparative genomic study of the Penicillium genus elucidates a diverse pangenome and 15 lateral gene transfer events.</title>
        <authorList>
            <person name="Petersen C."/>
            <person name="Sorensen T."/>
            <person name="Nielsen M.R."/>
            <person name="Sondergaard T.E."/>
            <person name="Sorensen J.L."/>
            <person name="Fitzpatrick D.A."/>
            <person name="Frisvad J.C."/>
            <person name="Nielsen K.L."/>
        </authorList>
    </citation>
    <scope>NUCLEOTIDE SEQUENCE</scope>
    <source>
        <strain evidence="10">IBT 22155</strain>
    </source>
</reference>
<sequence length="467" mass="50702">MRIFTAGLLLWPLSLVSAFPGAGVGAGVNAHSGHQALHKRCPFVDVDAAAAAAAADDEYFTTVPEAKIHSRSHDENLLDKRFLFSLMKKPVDVSGVHAFQPPNFEAGDQRGPCPGLNALANHGYIPRKGVVSFAKVIAAINKVYGMGIDLATILALMGTVWTGDAISLDPSFSIGGRDTGVNNLLNNLGGVLGEPQGLIGSHNFIESDSSNTRDDLYVTGNSWTMNMDKFMSWYNMSEDGTFDMDLMAKRASIRFQQTEFTNPDFYYGPVTGLIARNAGYIFPGRLFRNHSSENPEGVLTKEIVRSFYGVYGEEGNLTYREGWERIPENWYKTPVDYGLIQLNLDTIDFISKYPQLGSIGGNTGEVNSFAGLDLGDVTGGVLNSGDLLKDNNLLCFVTEVLKFASPNALSGIYSTLAKPLEFVTNILKAPLLDLACPAFKDLQQGGKPIWEALKDDFPGAAKSGRIF</sequence>
<evidence type="ECO:0000259" key="9">
    <source>
        <dbReference type="PROSITE" id="PS51405"/>
    </source>
</evidence>
<dbReference type="EMBL" id="JAPQKL010000003">
    <property type="protein sequence ID" value="KAJ5138871.1"/>
    <property type="molecule type" value="Genomic_DNA"/>
</dbReference>
<evidence type="ECO:0000256" key="8">
    <source>
        <dbReference type="SAM" id="SignalP"/>
    </source>
</evidence>
<dbReference type="AlphaFoldDB" id="A0A9W9L606"/>
<accession>A0A9W9L606</accession>
<dbReference type="GO" id="GO:0004601">
    <property type="term" value="F:peroxidase activity"/>
    <property type="evidence" value="ECO:0007669"/>
    <property type="project" value="UniProtKB-KW"/>
</dbReference>
<dbReference type="PROSITE" id="PS51405">
    <property type="entry name" value="HEME_HALOPEROXIDASE"/>
    <property type="match status" value="1"/>
</dbReference>